<accession>A0AAW0NLN6</accession>
<evidence type="ECO:0000313" key="1">
    <source>
        <dbReference type="EMBL" id="KAK7895668.1"/>
    </source>
</evidence>
<keyword evidence="2" id="KW-1185">Reference proteome</keyword>
<comment type="caution">
    <text evidence="1">The sequence shown here is derived from an EMBL/GenBank/DDBJ whole genome shotgun (WGS) entry which is preliminary data.</text>
</comment>
<evidence type="ECO:0000313" key="2">
    <source>
        <dbReference type="Proteomes" id="UP001460270"/>
    </source>
</evidence>
<gene>
    <name evidence="1" type="ORF">WMY93_020993</name>
</gene>
<protein>
    <submittedName>
        <fullName evidence="1">Uncharacterized protein</fullName>
    </submittedName>
</protein>
<sequence length="108" mass="12704">MWEPLPCVQQQKERDRSQVIKLIKMIDQMVAANEGAYFDDDIYENRYAVLPKSVSMPSLLGMPDFMSTFSNNPDNIRKYLRTITDNPTTLGLPFMMMMMMMRTIFIFF</sequence>
<name>A0AAW0NLN6_9GOBI</name>
<dbReference type="AlphaFoldDB" id="A0AAW0NLN6"/>
<organism evidence="1 2">
    <name type="scientific">Mugilogobius chulae</name>
    <name type="common">yellowstripe goby</name>
    <dbReference type="NCBI Taxonomy" id="88201"/>
    <lineage>
        <taxon>Eukaryota</taxon>
        <taxon>Metazoa</taxon>
        <taxon>Chordata</taxon>
        <taxon>Craniata</taxon>
        <taxon>Vertebrata</taxon>
        <taxon>Euteleostomi</taxon>
        <taxon>Actinopterygii</taxon>
        <taxon>Neopterygii</taxon>
        <taxon>Teleostei</taxon>
        <taxon>Neoteleostei</taxon>
        <taxon>Acanthomorphata</taxon>
        <taxon>Gobiaria</taxon>
        <taxon>Gobiiformes</taxon>
        <taxon>Gobioidei</taxon>
        <taxon>Gobiidae</taxon>
        <taxon>Gobionellinae</taxon>
        <taxon>Mugilogobius</taxon>
    </lineage>
</organism>
<dbReference type="EMBL" id="JBBPFD010000015">
    <property type="protein sequence ID" value="KAK7895668.1"/>
    <property type="molecule type" value="Genomic_DNA"/>
</dbReference>
<dbReference type="Proteomes" id="UP001460270">
    <property type="component" value="Unassembled WGS sequence"/>
</dbReference>
<reference evidence="2" key="1">
    <citation type="submission" date="2024-04" db="EMBL/GenBank/DDBJ databases">
        <title>Salinicola lusitanus LLJ914,a marine bacterium isolated from the Okinawa Trough.</title>
        <authorList>
            <person name="Li J."/>
        </authorList>
    </citation>
    <scope>NUCLEOTIDE SEQUENCE [LARGE SCALE GENOMIC DNA]</scope>
</reference>
<proteinExistence type="predicted"/>